<feature type="domain" description="Homeobox" evidence="8">
    <location>
        <begin position="162"/>
        <end position="213"/>
    </location>
</feature>
<evidence type="ECO:0000313" key="10">
    <source>
        <dbReference type="WBParaSite" id="jg4953"/>
    </source>
</evidence>
<evidence type="ECO:0000313" key="9">
    <source>
        <dbReference type="Proteomes" id="UP000887574"/>
    </source>
</evidence>
<dbReference type="AlphaFoldDB" id="A0A915EDF6"/>
<accession>A0A915EDF6</accession>
<keyword evidence="2 5" id="KW-0238">DNA-binding</keyword>
<dbReference type="PROSITE" id="PS50071">
    <property type="entry name" value="HOMEOBOX_2"/>
    <property type="match status" value="2"/>
</dbReference>
<keyword evidence="3 5" id="KW-0371">Homeobox</keyword>
<organism evidence="9 10">
    <name type="scientific">Ditylenchus dipsaci</name>
    <dbReference type="NCBI Taxonomy" id="166011"/>
    <lineage>
        <taxon>Eukaryota</taxon>
        <taxon>Metazoa</taxon>
        <taxon>Ecdysozoa</taxon>
        <taxon>Nematoda</taxon>
        <taxon>Chromadorea</taxon>
        <taxon>Rhabditida</taxon>
        <taxon>Tylenchina</taxon>
        <taxon>Tylenchomorpha</taxon>
        <taxon>Sphaerularioidea</taxon>
        <taxon>Anguinidae</taxon>
        <taxon>Anguininae</taxon>
        <taxon>Ditylenchus</taxon>
    </lineage>
</organism>
<dbReference type="Gene3D" id="1.10.10.60">
    <property type="entry name" value="Homeodomain-like"/>
    <property type="match status" value="2"/>
</dbReference>
<feature type="DNA-binding region" description="Homeobox" evidence="5">
    <location>
        <begin position="209"/>
        <end position="268"/>
    </location>
</feature>
<comment type="subcellular location">
    <subcellularLocation>
        <location evidence="1 5 6">Nucleus</location>
    </subcellularLocation>
</comment>
<sequence length="274" mass="32588">MEKDIEILKEVVHVKAKPRQSTDTTEDCSNFGCANKIKTHEEQIQRLLCDQQQSKTELLDVFRAKEKYKRLFKQVKQENEQLKSELFYYKSRERLEPDLRAHQGDQNHLAAERNEFKCFVLTSPKQEINDLPSSFSYEEPQASNEKEDYTLEIDEKCFQGIYTPQIAHILEIRFQESSILSKETMEECCRLTNLTKPQVIRWFHMRRPENKRSRRFNANILSHLRQFYVHNQFPSKAERAVLAHKTNLSNVQVRSWFKNKERGKKSKICSKSQL</sequence>
<evidence type="ECO:0000256" key="1">
    <source>
        <dbReference type="ARBA" id="ARBA00004123"/>
    </source>
</evidence>
<evidence type="ECO:0000256" key="6">
    <source>
        <dbReference type="RuleBase" id="RU000682"/>
    </source>
</evidence>
<dbReference type="GO" id="GO:0000981">
    <property type="term" value="F:DNA-binding transcription factor activity, RNA polymerase II-specific"/>
    <property type="evidence" value="ECO:0007669"/>
    <property type="project" value="InterPro"/>
</dbReference>
<feature type="DNA-binding region" description="Homeobox" evidence="5">
    <location>
        <begin position="164"/>
        <end position="214"/>
    </location>
</feature>
<dbReference type="PANTHER" id="PTHR24327:SF41">
    <property type="entry name" value="BRAIN-SPECIFIC HOMEOBOX PROTEIN"/>
    <property type="match status" value="1"/>
</dbReference>
<name>A0A915EDF6_9BILA</name>
<evidence type="ECO:0000256" key="2">
    <source>
        <dbReference type="ARBA" id="ARBA00023125"/>
    </source>
</evidence>
<evidence type="ECO:0000256" key="7">
    <source>
        <dbReference type="SAM" id="Coils"/>
    </source>
</evidence>
<dbReference type="Pfam" id="PF00046">
    <property type="entry name" value="Homeodomain"/>
    <property type="match status" value="1"/>
</dbReference>
<dbReference type="PROSITE" id="PS00027">
    <property type="entry name" value="HOMEOBOX_1"/>
    <property type="match status" value="1"/>
</dbReference>
<evidence type="ECO:0000256" key="3">
    <source>
        <dbReference type="ARBA" id="ARBA00023155"/>
    </source>
</evidence>
<feature type="coiled-coil region" evidence="7">
    <location>
        <begin position="37"/>
        <end position="85"/>
    </location>
</feature>
<dbReference type="Proteomes" id="UP000887574">
    <property type="component" value="Unplaced"/>
</dbReference>
<feature type="domain" description="Homeobox" evidence="8">
    <location>
        <begin position="207"/>
        <end position="267"/>
    </location>
</feature>
<protein>
    <submittedName>
        <fullName evidence="10">Homeobox domain-containing protein</fullName>
    </submittedName>
</protein>
<dbReference type="InterPro" id="IPR017970">
    <property type="entry name" value="Homeobox_CS"/>
</dbReference>
<evidence type="ECO:0000256" key="5">
    <source>
        <dbReference type="PROSITE-ProRule" id="PRU00108"/>
    </source>
</evidence>
<dbReference type="SUPFAM" id="SSF46689">
    <property type="entry name" value="Homeodomain-like"/>
    <property type="match status" value="2"/>
</dbReference>
<keyword evidence="9" id="KW-1185">Reference proteome</keyword>
<reference evidence="10" key="1">
    <citation type="submission" date="2022-11" db="UniProtKB">
        <authorList>
            <consortium name="WormBaseParasite"/>
        </authorList>
    </citation>
    <scope>IDENTIFICATION</scope>
</reference>
<dbReference type="InterPro" id="IPR050460">
    <property type="entry name" value="Distal-less_Homeobox_TF"/>
</dbReference>
<keyword evidence="4 5" id="KW-0539">Nucleus</keyword>
<dbReference type="PANTHER" id="PTHR24327">
    <property type="entry name" value="HOMEOBOX PROTEIN"/>
    <property type="match status" value="1"/>
</dbReference>
<dbReference type="GO" id="GO:0000978">
    <property type="term" value="F:RNA polymerase II cis-regulatory region sequence-specific DNA binding"/>
    <property type="evidence" value="ECO:0007669"/>
    <property type="project" value="TreeGrafter"/>
</dbReference>
<dbReference type="InterPro" id="IPR009057">
    <property type="entry name" value="Homeodomain-like_sf"/>
</dbReference>
<proteinExistence type="predicted"/>
<dbReference type="CDD" id="cd00086">
    <property type="entry name" value="homeodomain"/>
    <property type="match status" value="2"/>
</dbReference>
<dbReference type="WBParaSite" id="jg4953">
    <property type="protein sequence ID" value="jg4953"/>
    <property type="gene ID" value="jg4953"/>
</dbReference>
<evidence type="ECO:0000256" key="4">
    <source>
        <dbReference type="ARBA" id="ARBA00023242"/>
    </source>
</evidence>
<dbReference type="InterPro" id="IPR001356">
    <property type="entry name" value="HD"/>
</dbReference>
<evidence type="ECO:0000259" key="8">
    <source>
        <dbReference type="PROSITE" id="PS50071"/>
    </source>
</evidence>
<keyword evidence="7" id="KW-0175">Coiled coil</keyword>
<dbReference type="GO" id="GO:0005634">
    <property type="term" value="C:nucleus"/>
    <property type="evidence" value="ECO:0007669"/>
    <property type="project" value="UniProtKB-SubCell"/>
</dbReference>
<dbReference type="SMART" id="SM00389">
    <property type="entry name" value="HOX"/>
    <property type="match status" value="1"/>
</dbReference>